<sequence>MFYKDGDNPSTTLIIPSSSSSFKENNTNTMNMVMPINPLLSRSSSFNTTNDFNTNNNTRRRATSADSLSSFSTSTLPNSSFQTHLSSNTFGFNILTYLRVGYKWITRFLALSCYAVMIIPGFFQVGYCYFFSSQIRRGIVFGDKPRNKLDLYLPKSNDGPKPVVAFVTGGAWTIGNKAWGSLLGQQLSERDIIVACIDYRNFPQVTISDMVADASRGISFVCNNIAEYGGDPNRIYLMGQSAGAHIAACALVEKAMKEAGEGESSSWSLSQIKAYFGLSGGYNLYKLIDHFHSRGLYRAIFLSMMEGEESLHRFSPEVMVQVPNFANAASLLPPVVLFHGTGDYSIPSDSSKSFSETLKKVGVRAETILYEGKTHTDVFVQDPMRGGKDDLFDDLVAYIHAGDAEASAKDAAAPPRRRLVPEFMLKLAHIVSPF</sequence>
<proteinExistence type="inferred from homology"/>
<keyword evidence="16" id="KW-1185">Reference proteome</keyword>
<protein>
    <recommendedName>
        <fullName evidence="10">protein-S-isoprenylcysteine alpha-carbonyl methylesterase</fullName>
        <ecNumber evidence="10">3.1.1.n2</ecNumber>
    </recommendedName>
</protein>
<evidence type="ECO:0000256" key="4">
    <source>
        <dbReference type="ARBA" id="ARBA00022801"/>
    </source>
</evidence>
<evidence type="ECO:0000256" key="6">
    <source>
        <dbReference type="ARBA" id="ARBA00022989"/>
    </source>
</evidence>
<keyword evidence="8 13" id="KW-0472">Membrane</keyword>
<evidence type="ECO:0000256" key="10">
    <source>
        <dbReference type="ARBA" id="ARBA00038928"/>
    </source>
</evidence>
<dbReference type="InterPro" id="IPR049492">
    <property type="entry name" value="BD-FAE-like_dom"/>
</dbReference>
<organism evidence="15 16">
    <name type="scientific">Lupinus luteus</name>
    <name type="common">European yellow lupine</name>
    <dbReference type="NCBI Taxonomy" id="3873"/>
    <lineage>
        <taxon>Eukaryota</taxon>
        <taxon>Viridiplantae</taxon>
        <taxon>Streptophyta</taxon>
        <taxon>Embryophyta</taxon>
        <taxon>Tracheophyta</taxon>
        <taxon>Spermatophyta</taxon>
        <taxon>Magnoliopsida</taxon>
        <taxon>eudicotyledons</taxon>
        <taxon>Gunneridae</taxon>
        <taxon>Pentapetalae</taxon>
        <taxon>rosids</taxon>
        <taxon>fabids</taxon>
        <taxon>Fabales</taxon>
        <taxon>Fabaceae</taxon>
        <taxon>Papilionoideae</taxon>
        <taxon>50 kb inversion clade</taxon>
        <taxon>genistoids sensu lato</taxon>
        <taxon>core genistoids</taxon>
        <taxon>Genisteae</taxon>
        <taxon>Lupinus</taxon>
    </lineage>
</organism>
<dbReference type="InterPro" id="IPR050300">
    <property type="entry name" value="GDXG_lipolytic_enzyme"/>
</dbReference>
<evidence type="ECO:0000256" key="5">
    <source>
        <dbReference type="ARBA" id="ARBA00022824"/>
    </source>
</evidence>
<dbReference type="GO" id="GO:0005789">
    <property type="term" value="C:endoplasmic reticulum membrane"/>
    <property type="evidence" value="ECO:0007669"/>
    <property type="project" value="UniProtKB-SubCell"/>
</dbReference>
<evidence type="ECO:0000313" key="15">
    <source>
        <dbReference type="EMBL" id="CAL0313221.1"/>
    </source>
</evidence>
<feature type="region of interest" description="Disordered" evidence="12">
    <location>
        <begin position="1"/>
        <end position="20"/>
    </location>
</feature>
<evidence type="ECO:0000256" key="9">
    <source>
        <dbReference type="ARBA" id="ARBA00038028"/>
    </source>
</evidence>
<dbReference type="EMBL" id="CAXHTB010000010">
    <property type="protein sequence ID" value="CAL0313221.1"/>
    <property type="molecule type" value="Genomic_DNA"/>
</dbReference>
<comment type="catalytic activity">
    <reaction evidence="11">
        <text>[protein]-C-terminal S-[(2E,6E)-farnesyl]-L-cysteine methyl ester + H2O = [protein]-C-terminal S-[(2E,6E)-farnesyl]-L-cysteine + methanol + H(+)</text>
        <dbReference type="Rhea" id="RHEA:48520"/>
        <dbReference type="Rhea" id="RHEA-COMP:12125"/>
        <dbReference type="Rhea" id="RHEA-COMP:12126"/>
        <dbReference type="ChEBI" id="CHEBI:15377"/>
        <dbReference type="ChEBI" id="CHEBI:15378"/>
        <dbReference type="ChEBI" id="CHEBI:17790"/>
        <dbReference type="ChEBI" id="CHEBI:90510"/>
        <dbReference type="ChEBI" id="CHEBI:90511"/>
        <dbReference type="EC" id="3.1.1.n2"/>
    </reaction>
</comment>
<dbReference type="SUPFAM" id="SSF53474">
    <property type="entry name" value="alpha/beta-Hydrolases"/>
    <property type="match status" value="1"/>
</dbReference>
<accession>A0AAV1WUW9</accession>
<evidence type="ECO:0000259" key="14">
    <source>
        <dbReference type="Pfam" id="PF20434"/>
    </source>
</evidence>
<comment type="subcellular location">
    <subcellularLocation>
        <location evidence="1">Endoplasmic reticulum membrane</location>
    </subcellularLocation>
    <subcellularLocation>
        <location evidence="2">Golgi apparatus membrane</location>
        <topology evidence="2">Multi-pass membrane protein</topology>
    </subcellularLocation>
</comment>
<evidence type="ECO:0000256" key="8">
    <source>
        <dbReference type="ARBA" id="ARBA00023136"/>
    </source>
</evidence>
<dbReference type="Gene3D" id="3.40.50.1820">
    <property type="entry name" value="alpha/beta hydrolase"/>
    <property type="match status" value="1"/>
</dbReference>
<keyword evidence="6 13" id="KW-1133">Transmembrane helix</keyword>
<keyword evidence="7" id="KW-0333">Golgi apparatus</keyword>
<evidence type="ECO:0000313" key="16">
    <source>
        <dbReference type="Proteomes" id="UP001497480"/>
    </source>
</evidence>
<evidence type="ECO:0000256" key="11">
    <source>
        <dbReference type="ARBA" id="ARBA00049507"/>
    </source>
</evidence>
<reference evidence="15 16" key="1">
    <citation type="submission" date="2024-03" db="EMBL/GenBank/DDBJ databases">
        <authorList>
            <person name="Martinez-Hernandez J."/>
        </authorList>
    </citation>
    <scope>NUCLEOTIDE SEQUENCE [LARGE SCALE GENOMIC DNA]</scope>
</reference>
<dbReference type="EC" id="3.1.1.n2" evidence="10"/>
<keyword evidence="3 13" id="KW-0812">Transmembrane</keyword>
<feature type="transmembrane region" description="Helical" evidence="13">
    <location>
        <begin position="108"/>
        <end position="127"/>
    </location>
</feature>
<dbReference type="Proteomes" id="UP001497480">
    <property type="component" value="Unassembled WGS sequence"/>
</dbReference>
<dbReference type="GO" id="GO:0016787">
    <property type="term" value="F:hydrolase activity"/>
    <property type="evidence" value="ECO:0007669"/>
    <property type="project" value="UniProtKB-KW"/>
</dbReference>
<comment type="caution">
    <text evidence="15">The sequence shown here is derived from an EMBL/GenBank/DDBJ whole genome shotgun (WGS) entry which is preliminary data.</text>
</comment>
<dbReference type="PANTHER" id="PTHR48081">
    <property type="entry name" value="AB HYDROLASE SUPERFAMILY PROTEIN C4A8.06C"/>
    <property type="match status" value="1"/>
</dbReference>
<dbReference type="FunFam" id="3.40.50.1820:FF:000084">
    <property type="entry name" value="Isoprenylcysteine alpha-carbonyl methylesterase ICME"/>
    <property type="match status" value="1"/>
</dbReference>
<evidence type="ECO:0000256" key="3">
    <source>
        <dbReference type="ARBA" id="ARBA00022692"/>
    </source>
</evidence>
<comment type="similarity">
    <text evidence="9">Belongs to the AB hydrolase superfamily. Isoprenylcysteine methylesterase family.</text>
</comment>
<dbReference type="AlphaFoldDB" id="A0AAV1WUW9"/>
<keyword evidence="4" id="KW-0378">Hydrolase</keyword>
<keyword evidence="5" id="KW-0256">Endoplasmic reticulum</keyword>
<evidence type="ECO:0000256" key="12">
    <source>
        <dbReference type="SAM" id="MobiDB-lite"/>
    </source>
</evidence>
<dbReference type="PANTHER" id="PTHR48081:SF33">
    <property type="entry name" value="KYNURENINE FORMAMIDASE"/>
    <property type="match status" value="1"/>
</dbReference>
<gene>
    <name evidence="15" type="ORF">LLUT_LOCUS14281</name>
</gene>
<evidence type="ECO:0000256" key="13">
    <source>
        <dbReference type="SAM" id="Phobius"/>
    </source>
</evidence>
<dbReference type="InterPro" id="IPR029058">
    <property type="entry name" value="AB_hydrolase_fold"/>
</dbReference>
<evidence type="ECO:0000256" key="7">
    <source>
        <dbReference type="ARBA" id="ARBA00023034"/>
    </source>
</evidence>
<evidence type="ECO:0000256" key="1">
    <source>
        <dbReference type="ARBA" id="ARBA00004586"/>
    </source>
</evidence>
<dbReference type="GO" id="GO:0000139">
    <property type="term" value="C:Golgi membrane"/>
    <property type="evidence" value="ECO:0007669"/>
    <property type="project" value="UniProtKB-SubCell"/>
</dbReference>
<dbReference type="Pfam" id="PF20434">
    <property type="entry name" value="BD-FAE"/>
    <property type="match status" value="1"/>
</dbReference>
<feature type="region of interest" description="Disordered" evidence="12">
    <location>
        <begin position="50"/>
        <end position="71"/>
    </location>
</feature>
<name>A0AAV1WUW9_LUPLU</name>
<feature type="compositionally biased region" description="Low complexity" evidence="12">
    <location>
        <begin position="9"/>
        <end position="20"/>
    </location>
</feature>
<evidence type="ECO:0000256" key="2">
    <source>
        <dbReference type="ARBA" id="ARBA00004653"/>
    </source>
</evidence>
<feature type="domain" description="BD-FAE-like" evidence="14">
    <location>
        <begin position="149"/>
        <end position="358"/>
    </location>
</feature>